<organism evidence="1 2">
    <name type="scientific">Paracoccus homiensis</name>
    <dbReference type="NCBI Taxonomy" id="364199"/>
    <lineage>
        <taxon>Bacteria</taxon>
        <taxon>Pseudomonadati</taxon>
        <taxon>Pseudomonadota</taxon>
        <taxon>Alphaproteobacteria</taxon>
        <taxon>Rhodobacterales</taxon>
        <taxon>Paracoccaceae</taxon>
        <taxon>Paracoccus</taxon>
    </lineage>
</organism>
<dbReference type="RefSeq" id="WP_090732278.1">
    <property type="nucleotide sequence ID" value="NZ_FOHO01000002.1"/>
</dbReference>
<evidence type="ECO:0000313" key="2">
    <source>
        <dbReference type="Proteomes" id="UP000199180"/>
    </source>
</evidence>
<dbReference type="Proteomes" id="UP000199180">
    <property type="component" value="Unassembled WGS sequence"/>
</dbReference>
<dbReference type="EMBL" id="FOHO01000002">
    <property type="protein sequence ID" value="SES86919.1"/>
    <property type="molecule type" value="Genomic_DNA"/>
</dbReference>
<name>A0A1H9ZYN8_9RHOB</name>
<gene>
    <name evidence="1" type="ORF">SAMN04489858_10241</name>
</gene>
<dbReference type="SUPFAM" id="SSF159275">
    <property type="entry name" value="PA1994-like"/>
    <property type="match status" value="1"/>
</dbReference>
<evidence type="ECO:0008006" key="3">
    <source>
        <dbReference type="Google" id="ProtNLM"/>
    </source>
</evidence>
<dbReference type="Pfam" id="PF06475">
    <property type="entry name" value="Glycolipid_bind"/>
    <property type="match status" value="1"/>
</dbReference>
<dbReference type="STRING" id="364199.SAMN04489858_10241"/>
<accession>A0A1H9ZYN8</accession>
<evidence type="ECO:0000313" key="1">
    <source>
        <dbReference type="EMBL" id="SES86919.1"/>
    </source>
</evidence>
<dbReference type="OrthoDB" id="7347529at2"/>
<reference evidence="1 2" key="1">
    <citation type="submission" date="2016-10" db="EMBL/GenBank/DDBJ databases">
        <authorList>
            <person name="de Groot N.N."/>
        </authorList>
    </citation>
    <scope>NUCLEOTIDE SEQUENCE [LARGE SCALE GENOMIC DNA]</scope>
    <source>
        <strain evidence="1 2">DSM 17862</strain>
    </source>
</reference>
<dbReference type="InterPro" id="IPR009467">
    <property type="entry name" value="Glycolipid-bd_prot_put"/>
</dbReference>
<dbReference type="AlphaFoldDB" id="A0A1H9ZYN8"/>
<protein>
    <recommendedName>
        <fullName evidence="3">Glycolipid-binding</fullName>
    </recommendedName>
</protein>
<proteinExistence type="predicted"/>
<keyword evidence="2" id="KW-1185">Reference proteome</keyword>
<sequence>MSSVDVLWRRADGTGHDACSLTRSDAGWQVHGATVWAHDRKPAWLSYHMTSDQAWNVQAARLRGIVGGAPVDLSIRRRADGLWGMNGRGLPGSESADDLELCVTPACRLFTLRRAMGRPGDEVDLQTVSLHRENWGLQPMARTLRRVDATHWRLTAPDGQDQAMAVDQYGFATECDEIWFREVTD</sequence>